<dbReference type="InterPro" id="IPR006157">
    <property type="entry name" value="FolB_dom"/>
</dbReference>
<evidence type="ECO:0000313" key="3">
    <source>
        <dbReference type="EMBL" id="OAQ72438.1"/>
    </source>
</evidence>
<dbReference type="Pfam" id="PF02152">
    <property type="entry name" value="FolB"/>
    <property type="match status" value="1"/>
</dbReference>
<proteinExistence type="predicted"/>
<dbReference type="AlphaFoldDB" id="A0A179G4P0"/>
<dbReference type="RefSeq" id="XP_018148521.1">
    <property type="nucleotide sequence ID" value="XM_018290552.1"/>
</dbReference>
<dbReference type="GO" id="GO:0046656">
    <property type="term" value="P:folic acid biosynthetic process"/>
    <property type="evidence" value="ECO:0007669"/>
    <property type="project" value="UniProtKB-KW"/>
</dbReference>
<dbReference type="GeneID" id="28854546"/>
<keyword evidence="4" id="KW-1185">Reference proteome</keyword>
<keyword evidence="1" id="KW-0289">Folate biosynthesis</keyword>
<dbReference type="STRING" id="1380566.A0A179G4P0"/>
<dbReference type="GO" id="GO:0004150">
    <property type="term" value="F:dihydroneopterin aldolase activity"/>
    <property type="evidence" value="ECO:0007669"/>
    <property type="project" value="InterPro"/>
</dbReference>
<dbReference type="SUPFAM" id="SSF55620">
    <property type="entry name" value="Tetrahydrobiopterin biosynthesis enzymes-like"/>
    <property type="match status" value="1"/>
</dbReference>
<dbReference type="KEGG" id="pchm:VFPPC_12775"/>
<dbReference type="InterPro" id="IPR043133">
    <property type="entry name" value="GTP-CH-I_C/QueF"/>
</dbReference>
<gene>
    <name evidence="3" type="ORF">VFPPC_12775</name>
</gene>
<dbReference type="SMART" id="SM00905">
    <property type="entry name" value="FolB"/>
    <property type="match status" value="1"/>
</dbReference>
<evidence type="ECO:0000313" key="4">
    <source>
        <dbReference type="Proteomes" id="UP000078397"/>
    </source>
</evidence>
<reference evidence="3 4" key="1">
    <citation type="journal article" date="2016" name="PLoS Pathog.">
        <title>Biosynthesis of antibiotic leucinostatins in bio-control fungus Purpureocillium lilacinum and their inhibition on phytophthora revealed by genome mining.</title>
        <authorList>
            <person name="Wang G."/>
            <person name="Liu Z."/>
            <person name="Lin R."/>
            <person name="Li E."/>
            <person name="Mao Z."/>
            <person name="Ling J."/>
            <person name="Yang Y."/>
            <person name="Yin W.B."/>
            <person name="Xie B."/>
        </authorList>
    </citation>
    <scope>NUCLEOTIDE SEQUENCE [LARGE SCALE GENOMIC DNA]</scope>
    <source>
        <strain evidence="3">170</strain>
    </source>
</reference>
<comment type="caution">
    <text evidence="3">The sequence shown here is derived from an EMBL/GenBank/DDBJ whole genome shotgun (WGS) entry which is preliminary data.</text>
</comment>
<accession>A0A179G4P0</accession>
<dbReference type="OrthoDB" id="5425486at2759"/>
<sequence length="295" mass="32050">MPTPIKTTHALLLASGDPPATVHIKNIQSTITGPSDAWGRTNRPQPISISVTVRMLKSFGSTSTADALASDTVHYGLLTKAVLSTLTRLDAHDQILTLPDVLENIWIDLTGLDTFGSPVDDDKGPPFLQLQFIKSLDVSVRLPKATLQGDGVSLTGTAVFSNGAMTMRGMRLRIHDLRIPILIGLNPNERCAKQTVVTNVEVERFDEVLDSYCLLEDVVVKAMTNSSFETIEALLADLALQITTHLAKKHQEPLDGEGWLLKIAVEKPIAVVFADAPCVELRINTNDVILTKEVA</sequence>
<name>A0A179G4P0_METCM</name>
<organism evidence="3 4">
    <name type="scientific">Pochonia chlamydosporia 170</name>
    <dbReference type="NCBI Taxonomy" id="1380566"/>
    <lineage>
        <taxon>Eukaryota</taxon>
        <taxon>Fungi</taxon>
        <taxon>Dikarya</taxon>
        <taxon>Ascomycota</taxon>
        <taxon>Pezizomycotina</taxon>
        <taxon>Sordariomycetes</taxon>
        <taxon>Hypocreomycetidae</taxon>
        <taxon>Hypocreales</taxon>
        <taxon>Clavicipitaceae</taxon>
        <taxon>Pochonia</taxon>
    </lineage>
</organism>
<dbReference type="Gene3D" id="3.30.1130.10">
    <property type="match status" value="2"/>
</dbReference>
<dbReference type="EMBL" id="LSBJ02000001">
    <property type="protein sequence ID" value="OAQ72438.1"/>
    <property type="molecule type" value="Genomic_DNA"/>
</dbReference>
<dbReference type="Proteomes" id="UP000078397">
    <property type="component" value="Unassembled WGS sequence"/>
</dbReference>
<evidence type="ECO:0000259" key="2">
    <source>
        <dbReference type="SMART" id="SM00905"/>
    </source>
</evidence>
<protein>
    <submittedName>
        <fullName evidence="3">Dihydropteroate synthase</fullName>
    </submittedName>
</protein>
<feature type="domain" description="Dihydroneopterin aldolase/epimerase" evidence="2">
    <location>
        <begin position="172"/>
        <end position="283"/>
    </location>
</feature>
<evidence type="ECO:0000256" key="1">
    <source>
        <dbReference type="ARBA" id="ARBA00022909"/>
    </source>
</evidence>